<dbReference type="CDD" id="cd00130">
    <property type="entry name" value="PAS"/>
    <property type="match status" value="2"/>
</dbReference>
<feature type="domain" description="PAS" evidence="6">
    <location>
        <begin position="254"/>
        <end position="298"/>
    </location>
</feature>
<dbReference type="Proteomes" id="UP001460270">
    <property type="component" value="Unassembled WGS sequence"/>
</dbReference>
<dbReference type="SUPFAM" id="SSF55785">
    <property type="entry name" value="PYP-like sensor domain (PAS domain)"/>
    <property type="match status" value="2"/>
</dbReference>
<organism evidence="7 8">
    <name type="scientific">Mugilogobius chulae</name>
    <name type="common">yellowstripe goby</name>
    <dbReference type="NCBI Taxonomy" id="88201"/>
    <lineage>
        <taxon>Eukaryota</taxon>
        <taxon>Metazoa</taxon>
        <taxon>Chordata</taxon>
        <taxon>Craniata</taxon>
        <taxon>Vertebrata</taxon>
        <taxon>Euteleostomi</taxon>
        <taxon>Actinopterygii</taxon>
        <taxon>Neopterygii</taxon>
        <taxon>Teleostei</taxon>
        <taxon>Neoteleostei</taxon>
        <taxon>Acanthomorphata</taxon>
        <taxon>Gobiaria</taxon>
        <taxon>Gobiiformes</taxon>
        <taxon>Gobioidei</taxon>
        <taxon>Gobiidae</taxon>
        <taxon>Gobionellinae</taxon>
        <taxon>Mugilogobius</taxon>
    </lineage>
</organism>
<evidence type="ECO:0000313" key="8">
    <source>
        <dbReference type="Proteomes" id="UP001460270"/>
    </source>
</evidence>
<keyword evidence="5" id="KW-0539">Nucleus</keyword>
<dbReference type="SMART" id="SM00091">
    <property type="entry name" value="PAS"/>
    <property type="match status" value="2"/>
</dbReference>
<evidence type="ECO:0000256" key="4">
    <source>
        <dbReference type="ARBA" id="ARBA00023163"/>
    </source>
</evidence>
<dbReference type="InterPro" id="IPR000014">
    <property type="entry name" value="PAS"/>
</dbReference>
<dbReference type="Pfam" id="PF08447">
    <property type="entry name" value="PAS_3"/>
    <property type="match status" value="1"/>
</dbReference>
<dbReference type="InterPro" id="IPR013655">
    <property type="entry name" value="PAS_fold_3"/>
</dbReference>
<dbReference type="InterPro" id="IPR035965">
    <property type="entry name" value="PAS-like_dom_sf"/>
</dbReference>
<keyword evidence="8" id="KW-1185">Reference proteome</keyword>
<dbReference type="GO" id="GO:0003677">
    <property type="term" value="F:DNA binding"/>
    <property type="evidence" value="ECO:0007669"/>
    <property type="project" value="UniProtKB-KW"/>
</dbReference>
<dbReference type="PRINTS" id="PR00785">
    <property type="entry name" value="NCTRNSLOCATR"/>
</dbReference>
<dbReference type="PROSITE" id="PS50112">
    <property type="entry name" value="PAS"/>
    <property type="match status" value="2"/>
</dbReference>
<evidence type="ECO:0000256" key="2">
    <source>
        <dbReference type="ARBA" id="ARBA00023015"/>
    </source>
</evidence>
<dbReference type="Gene3D" id="3.30.450.20">
    <property type="entry name" value="PAS domain"/>
    <property type="match status" value="2"/>
</dbReference>
<dbReference type="GO" id="GO:0003700">
    <property type="term" value="F:DNA-binding transcription factor activity"/>
    <property type="evidence" value="ECO:0007669"/>
    <property type="project" value="InterPro"/>
</dbReference>
<accession>A0AAW0MDY1</accession>
<protein>
    <recommendedName>
        <fullName evidence="6">PAS domain-containing protein</fullName>
    </recommendedName>
</protein>
<gene>
    <name evidence="7" type="ORF">WMY93_034374</name>
</gene>
<keyword evidence="4" id="KW-0804">Transcription</keyword>
<evidence type="ECO:0000256" key="3">
    <source>
        <dbReference type="ARBA" id="ARBA00023125"/>
    </source>
</evidence>
<dbReference type="PANTHER" id="PTHR23042">
    <property type="entry name" value="CIRCADIAN PROTEIN CLOCK/ARNT/BMAL/PAS"/>
    <property type="match status" value="1"/>
</dbReference>
<feature type="domain" description="PAS" evidence="6">
    <location>
        <begin position="68"/>
        <end position="116"/>
    </location>
</feature>
<evidence type="ECO:0000313" key="7">
    <source>
        <dbReference type="EMBL" id="KAK7878227.1"/>
    </source>
</evidence>
<proteinExistence type="predicted"/>
<keyword evidence="3" id="KW-0238">DNA-binding</keyword>
<dbReference type="InterPro" id="IPR001067">
    <property type="entry name" value="Nuc_translocat"/>
</dbReference>
<dbReference type="AlphaFoldDB" id="A0AAW0MDY1"/>
<dbReference type="GO" id="GO:0005737">
    <property type="term" value="C:cytoplasm"/>
    <property type="evidence" value="ECO:0007669"/>
    <property type="project" value="InterPro"/>
</dbReference>
<dbReference type="GO" id="GO:0005667">
    <property type="term" value="C:transcription regulator complex"/>
    <property type="evidence" value="ECO:0007669"/>
    <property type="project" value="InterPro"/>
</dbReference>
<keyword evidence="2" id="KW-0805">Transcription regulation</keyword>
<evidence type="ECO:0000259" key="6">
    <source>
        <dbReference type="PROSITE" id="PS50112"/>
    </source>
</evidence>
<feature type="non-terminal residue" evidence="7">
    <location>
        <position position="298"/>
    </location>
</feature>
<dbReference type="InterPro" id="IPR013767">
    <property type="entry name" value="PAS_fold"/>
</dbReference>
<dbReference type="Pfam" id="PF00989">
    <property type="entry name" value="PAS"/>
    <property type="match status" value="1"/>
</dbReference>
<evidence type="ECO:0000256" key="1">
    <source>
        <dbReference type="ARBA" id="ARBA00004123"/>
    </source>
</evidence>
<reference evidence="8" key="1">
    <citation type="submission" date="2024-04" db="EMBL/GenBank/DDBJ databases">
        <title>Salinicola lusitanus LLJ914,a marine bacterium isolated from the Okinawa Trough.</title>
        <authorList>
            <person name="Li J."/>
        </authorList>
    </citation>
    <scope>NUCLEOTIDE SEQUENCE [LARGE SCALE GENOMIC DNA]</scope>
</reference>
<feature type="non-terminal residue" evidence="7">
    <location>
        <position position="1"/>
    </location>
</feature>
<dbReference type="GO" id="GO:0005634">
    <property type="term" value="C:nucleus"/>
    <property type="evidence" value="ECO:0007669"/>
    <property type="project" value="UniProtKB-SubCell"/>
</dbReference>
<dbReference type="InterPro" id="IPR050933">
    <property type="entry name" value="Circadian_TF"/>
</dbReference>
<sequence length="298" mass="33551">TVSHCKCSCTFQRSMDKLKIPNSCIGAHQQSLLIDYQNNRLLQPYKQSFMSVQFSGRWLPLRGVCETGRIVYVSDSIIPVLNQAQSEWLGSSLYDQLHPDDTEKLREQLSTAENNNTGRMLDLKTGTVKKESQQSTARMTMGARRSFICRMRCGNCPVEPMSMNRLNFLRNRNRNGLGTAKEGEPQYVVVHCTGYIKSWPPAGVSLSDEETDSNQGSRYCLVAIGRLQVTCCPGDTDLNSINVPVEFISRHNCQGVFTFVDHRCMAAIGYQPQDLLGKNILEMAHPEDQGLIRDSFQQ</sequence>
<evidence type="ECO:0000256" key="5">
    <source>
        <dbReference type="ARBA" id="ARBA00023242"/>
    </source>
</evidence>
<name>A0AAW0MDY1_9GOBI</name>
<comment type="caution">
    <text evidence="7">The sequence shown here is derived from an EMBL/GenBank/DDBJ whole genome shotgun (WGS) entry which is preliminary data.</text>
</comment>
<comment type="subcellular location">
    <subcellularLocation>
        <location evidence="1">Nucleus</location>
    </subcellularLocation>
</comment>
<dbReference type="EMBL" id="JBBPFD010000560">
    <property type="protein sequence ID" value="KAK7878227.1"/>
    <property type="molecule type" value="Genomic_DNA"/>
</dbReference>